<organism evidence="1">
    <name type="scientific">Glycine soja</name>
    <name type="common">Wild soybean</name>
    <dbReference type="NCBI Taxonomy" id="3848"/>
    <lineage>
        <taxon>Eukaryota</taxon>
        <taxon>Viridiplantae</taxon>
        <taxon>Streptophyta</taxon>
        <taxon>Embryophyta</taxon>
        <taxon>Tracheophyta</taxon>
        <taxon>Spermatophyta</taxon>
        <taxon>Magnoliopsida</taxon>
        <taxon>eudicotyledons</taxon>
        <taxon>Gunneridae</taxon>
        <taxon>Pentapetalae</taxon>
        <taxon>rosids</taxon>
        <taxon>fabids</taxon>
        <taxon>Fabales</taxon>
        <taxon>Fabaceae</taxon>
        <taxon>Papilionoideae</taxon>
        <taxon>50 kb inversion clade</taxon>
        <taxon>NPAAA clade</taxon>
        <taxon>indigoferoid/millettioid clade</taxon>
        <taxon>Phaseoleae</taxon>
        <taxon>Glycine</taxon>
        <taxon>Glycine subgen. Soja</taxon>
    </lineage>
</organism>
<keyword evidence="3" id="KW-1185">Reference proteome</keyword>
<evidence type="ECO:0000313" key="1">
    <source>
        <dbReference type="EMBL" id="KHN22548.1"/>
    </source>
</evidence>
<reference evidence="2 3" key="2">
    <citation type="submission" date="2018-09" db="EMBL/GenBank/DDBJ databases">
        <title>A high-quality reference genome of wild soybean provides a powerful tool to mine soybean genomes.</title>
        <authorList>
            <person name="Xie M."/>
            <person name="Chung C.Y.L."/>
            <person name="Li M.-W."/>
            <person name="Wong F.-L."/>
            <person name="Chan T.-F."/>
            <person name="Lam H.-M."/>
        </authorList>
    </citation>
    <scope>NUCLEOTIDE SEQUENCE [LARGE SCALE GENOMIC DNA]</scope>
    <source>
        <strain evidence="3">cv. W05</strain>
        <tissue evidence="2">Hypocotyl of etiolated seedlings</tissue>
    </source>
</reference>
<dbReference type="EMBL" id="QZWG01000003">
    <property type="protein sequence ID" value="RZC19260.1"/>
    <property type="molecule type" value="Genomic_DNA"/>
</dbReference>
<dbReference type="Proteomes" id="UP000289340">
    <property type="component" value="Chromosome 3"/>
</dbReference>
<accession>A0A0B2QRP3</accession>
<gene>
    <name evidence="2" type="ORF">D0Y65_006183</name>
    <name evidence="1" type="ORF">glysoja_045989</name>
</gene>
<name>A0A0B2QRP3_GLYSO</name>
<dbReference type="Proteomes" id="UP000053555">
    <property type="component" value="Unassembled WGS sequence"/>
</dbReference>
<sequence>MMLFAKTTIAVLGDLADTLGNNTGPLIQQKAETILTQTDYVHKEFMSLQEEADLTQEEIMSKWFTEDVFAEAAKEGDLRRIRVKMKWI</sequence>
<dbReference type="EMBL" id="KN657125">
    <property type="protein sequence ID" value="KHN22548.1"/>
    <property type="molecule type" value="Genomic_DNA"/>
</dbReference>
<reference evidence="1" key="1">
    <citation type="submission" date="2014-07" db="EMBL/GenBank/DDBJ databases">
        <title>Identification of a novel salt tolerance gene in wild soybean by whole-genome sequencing.</title>
        <authorList>
            <person name="Lam H.-M."/>
            <person name="Qi X."/>
            <person name="Li M.-W."/>
            <person name="Liu X."/>
            <person name="Xie M."/>
            <person name="Ni M."/>
            <person name="Xu X."/>
        </authorList>
    </citation>
    <scope>NUCLEOTIDE SEQUENCE [LARGE SCALE GENOMIC DNA]</scope>
    <source>
        <tissue evidence="1">Root</tissue>
    </source>
</reference>
<dbReference type="AlphaFoldDB" id="A0A0B2QRP3"/>
<protein>
    <submittedName>
        <fullName evidence="1">Uncharacterized protein</fullName>
    </submittedName>
</protein>
<evidence type="ECO:0000313" key="2">
    <source>
        <dbReference type="EMBL" id="RZC19260.1"/>
    </source>
</evidence>
<proteinExistence type="predicted"/>
<evidence type="ECO:0000313" key="3">
    <source>
        <dbReference type="Proteomes" id="UP000289340"/>
    </source>
</evidence>